<dbReference type="GO" id="GO:0016020">
    <property type="term" value="C:membrane"/>
    <property type="evidence" value="ECO:0007669"/>
    <property type="project" value="UniProtKB-SubCell"/>
</dbReference>
<evidence type="ECO:0000256" key="3">
    <source>
        <dbReference type="ARBA" id="ARBA00022989"/>
    </source>
</evidence>
<sequence length="91" mass="10339">MIVLLLCVELVLRTLNAMYLTTSYVPVILDAINYNGLAFFLLANLLTGLVNVSVRTLYVDTGLSVVILCGYMLTLCWLTHLLHRRQLRLRL</sequence>
<gene>
    <name evidence="6" type="ORF">L9F63_024015</name>
</gene>
<evidence type="ECO:0000313" key="7">
    <source>
        <dbReference type="Proteomes" id="UP001233999"/>
    </source>
</evidence>
<dbReference type="Pfam" id="PF06423">
    <property type="entry name" value="GWT1"/>
    <property type="match status" value="1"/>
</dbReference>
<keyword evidence="3 5" id="KW-1133">Transmembrane helix</keyword>
<dbReference type="Proteomes" id="UP001233999">
    <property type="component" value="Unassembled WGS sequence"/>
</dbReference>
<evidence type="ECO:0000256" key="5">
    <source>
        <dbReference type="SAM" id="Phobius"/>
    </source>
</evidence>
<dbReference type="GO" id="GO:0072659">
    <property type="term" value="P:protein localization to plasma membrane"/>
    <property type="evidence" value="ECO:0007669"/>
    <property type="project" value="TreeGrafter"/>
</dbReference>
<reference evidence="6" key="2">
    <citation type="submission" date="2023-05" db="EMBL/GenBank/DDBJ databases">
        <authorList>
            <person name="Fouks B."/>
        </authorList>
    </citation>
    <scope>NUCLEOTIDE SEQUENCE</scope>
    <source>
        <strain evidence="6">Stay&amp;Tobe</strain>
        <tissue evidence="6">Testes</tissue>
    </source>
</reference>
<dbReference type="PANTHER" id="PTHR20661:SF0">
    <property type="entry name" value="PHOSPHATIDYLINOSITOL-GLYCAN BIOSYNTHESIS CLASS W PROTEIN"/>
    <property type="match status" value="1"/>
</dbReference>
<keyword evidence="4 5" id="KW-0472">Membrane</keyword>
<accession>A0AAD8E8N8</accession>
<dbReference type="InterPro" id="IPR009447">
    <property type="entry name" value="PIGW/GWT1"/>
</dbReference>
<dbReference type="GO" id="GO:0032216">
    <property type="term" value="F:glucosaminyl-phosphatidylinositol O-acyltransferase activity"/>
    <property type="evidence" value="ECO:0007669"/>
    <property type="project" value="TreeGrafter"/>
</dbReference>
<evidence type="ECO:0000313" key="6">
    <source>
        <dbReference type="EMBL" id="KAJ9580799.1"/>
    </source>
</evidence>
<dbReference type="EMBL" id="JASPKZ010008138">
    <property type="protein sequence ID" value="KAJ9580799.1"/>
    <property type="molecule type" value="Genomic_DNA"/>
</dbReference>
<name>A0AAD8E8N8_DIPPU</name>
<proteinExistence type="predicted"/>
<dbReference type="GO" id="GO:0006506">
    <property type="term" value="P:GPI anchor biosynthetic process"/>
    <property type="evidence" value="ECO:0007669"/>
    <property type="project" value="InterPro"/>
</dbReference>
<keyword evidence="7" id="KW-1185">Reference proteome</keyword>
<reference evidence="6" key="1">
    <citation type="journal article" date="2023" name="IScience">
        <title>Live-bearing cockroach genome reveals convergent evolutionary mechanisms linked to viviparity in insects and beyond.</title>
        <authorList>
            <person name="Fouks B."/>
            <person name="Harrison M.C."/>
            <person name="Mikhailova A.A."/>
            <person name="Marchal E."/>
            <person name="English S."/>
            <person name="Carruthers M."/>
            <person name="Jennings E.C."/>
            <person name="Chiamaka E.L."/>
            <person name="Frigard R.A."/>
            <person name="Pippel M."/>
            <person name="Attardo G.M."/>
            <person name="Benoit J.B."/>
            <person name="Bornberg-Bauer E."/>
            <person name="Tobe S.S."/>
        </authorList>
    </citation>
    <scope>NUCLEOTIDE SEQUENCE</scope>
    <source>
        <strain evidence="6">Stay&amp;Tobe</strain>
    </source>
</reference>
<dbReference type="PANTHER" id="PTHR20661">
    <property type="entry name" value="PHOSPHATIDYLINOSITOL-GLYCAN BIOSYNTHESIS CLASS W PROTEIN"/>
    <property type="match status" value="1"/>
</dbReference>
<keyword evidence="2 5" id="KW-0812">Transmembrane</keyword>
<evidence type="ECO:0000256" key="1">
    <source>
        <dbReference type="ARBA" id="ARBA00004141"/>
    </source>
</evidence>
<comment type="caution">
    <text evidence="6">The sequence shown here is derived from an EMBL/GenBank/DDBJ whole genome shotgun (WGS) entry which is preliminary data.</text>
</comment>
<feature type="transmembrane region" description="Helical" evidence="5">
    <location>
        <begin position="61"/>
        <end position="82"/>
    </location>
</feature>
<dbReference type="GO" id="GO:0005783">
    <property type="term" value="C:endoplasmic reticulum"/>
    <property type="evidence" value="ECO:0007669"/>
    <property type="project" value="TreeGrafter"/>
</dbReference>
<dbReference type="AlphaFoldDB" id="A0AAD8E8N8"/>
<organism evidence="6 7">
    <name type="scientific">Diploptera punctata</name>
    <name type="common">Pacific beetle cockroach</name>
    <dbReference type="NCBI Taxonomy" id="6984"/>
    <lineage>
        <taxon>Eukaryota</taxon>
        <taxon>Metazoa</taxon>
        <taxon>Ecdysozoa</taxon>
        <taxon>Arthropoda</taxon>
        <taxon>Hexapoda</taxon>
        <taxon>Insecta</taxon>
        <taxon>Pterygota</taxon>
        <taxon>Neoptera</taxon>
        <taxon>Polyneoptera</taxon>
        <taxon>Dictyoptera</taxon>
        <taxon>Blattodea</taxon>
        <taxon>Blaberoidea</taxon>
        <taxon>Blaberidae</taxon>
        <taxon>Diplopterinae</taxon>
        <taxon>Diploptera</taxon>
    </lineage>
</organism>
<protein>
    <submittedName>
        <fullName evidence="6">Uncharacterized protein</fullName>
    </submittedName>
</protein>
<evidence type="ECO:0000256" key="2">
    <source>
        <dbReference type="ARBA" id="ARBA00022692"/>
    </source>
</evidence>
<comment type="subcellular location">
    <subcellularLocation>
        <location evidence="1">Membrane</location>
        <topology evidence="1">Multi-pass membrane protein</topology>
    </subcellularLocation>
</comment>
<evidence type="ECO:0000256" key="4">
    <source>
        <dbReference type="ARBA" id="ARBA00023136"/>
    </source>
</evidence>